<dbReference type="AlphaFoldDB" id="A0A8J7G9P2"/>
<accession>A0A8J7G9P2</accession>
<reference evidence="2" key="1">
    <citation type="submission" date="2020-11" db="EMBL/GenBank/DDBJ databases">
        <title>Multidrug resistant novel bacterium Savagea serpentis sp. nov., isolated from the scats of a vine snake (Ahaetulla nasuta).</title>
        <authorList>
            <person name="Venkata Ramana V."/>
            <person name="Vikas Patil S."/>
            <person name="Yogita Lugani V."/>
        </authorList>
    </citation>
    <scope>NUCLEOTIDE SEQUENCE</scope>
    <source>
        <strain evidence="2">SN6</strain>
    </source>
</reference>
<gene>
    <name evidence="2" type="ORF">IRY55_05215</name>
</gene>
<keyword evidence="1" id="KW-1133">Transmembrane helix</keyword>
<dbReference type="EMBL" id="JADKPV010000001">
    <property type="protein sequence ID" value="MBF4500759.1"/>
    <property type="molecule type" value="Genomic_DNA"/>
</dbReference>
<keyword evidence="1" id="KW-0812">Transmembrane</keyword>
<organism evidence="2 3">
    <name type="scientific">Savagea serpentis</name>
    <dbReference type="NCBI Taxonomy" id="2785297"/>
    <lineage>
        <taxon>Bacteria</taxon>
        <taxon>Bacillati</taxon>
        <taxon>Bacillota</taxon>
        <taxon>Bacilli</taxon>
        <taxon>Bacillales</taxon>
        <taxon>Caryophanaceae</taxon>
        <taxon>Savagea</taxon>
    </lineage>
</organism>
<comment type="caution">
    <text evidence="2">The sequence shown here is derived from an EMBL/GenBank/DDBJ whole genome shotgun (WGS) entry which is preliminary data.</text>
</comment>
<dbReference type="Proteomes" id="UP000622653">
    <property type="component" value="Unassembled WGS sequence"/>
</dbReference>
<name>A0A8J7G9P2_9BACL</name>
<proteinExistence type="predicted"/>
<feature type="transmembrane region" description="Helical" evidence="1">
    <location>
        <begin position="43"/>
        <end position="65"/>
    </location>
</feature>
<dbReference type="RefSeq" id="WP_194562182.1">
    <property type="nucleotide sequence ID" value="NZ_JADKPV010000001.1"/>
</dbReference>
<keyword evidence="3" id="KW-1185">Reference proteome</keyword>
<protein>
    <submittedName>
        <fullName evidence="2">Uncharacterized protein</fullName>
    </submittedName>
</protein>
<evidence type="ECO:0000313" key="2">
    <source>
        <dbReference type="EMBL" id="MBF4500759.1"/>
    </source>
</evidence>
<evidence type="ECO:0000313" key="3">
    <source>
        <dbReference type="Proteomes" id="UP000622653"/>
    </source>
</evidence>
<sequence>MLFLWYGSIIAALATLTYGLSRRSPKYLVISTLLFLPFSYYFLGFPVAIRYIGLLPIALLFLAFVMNHRSKVTV</sequence>
<evidence type="ECO:0000256" key="1">
    <source>
        <dbReference type="SAM" id="Phobius"/>
    </source>
</evidence>
<keyword evidence="1" id="KW-0472">Membrane</keyword>